<evidence type="ECO:0000313" key="1">
    <source>
        <dbReference type="EMBL" id="RIB09420.1"/>
    </source>
</evidence>
<dbReference type="EMBL" id="QKWP01001378">
    <property type="protein sequence ID" value="RIB09420.1"/>
    <property type="molecule type" value="Genomic_DNA"/>
</dbReference>
<sequence>MCHRLVSISGFFTNYSSTFYLSLSFVFNQGFNISPRASFWSFVGISSLYKIES</sequence>
<organism evidence="1 2">
    <name type="scientific">Gigaspora rosea</name>
    <dbReference type="NCBI Taxonomy" id="44941"/>
    <lineage>
        <taxon>Eukaryota</taxon>
        <taxon>Fungi</taxon>
        <taxon>Fungi incertae sedis</taxon>
        <taxon>Mucoromycota</taxon>
        <taxon>Glomeromycotina</taxon>
        <taxon>Glomeromycetes</taxon>
        <taxon>Diversisporales</taxon>
        <taxon>Gigasporaceae</taxon>
        <taxon>Gigaspora</taxon>
    </lineage>
</organism>
<protein>
    <submittedName>
        <fullName evidence="1">Uncharacterized protein</fullName>
    </submittedName>
</protein>
<reference evidence="1 2" key="1">
    <citation type="submission" date="2018-06" db="EMBL/GenBank/DDBJ databases">
        <title>Comparative genomics reveals the genomic features of Rhizophagus irregularis, R. cerebriforme, R. diaphanum and Gigaspora rosea, and their symbiotic lifestyle signature.</title>
        <authorList>
            <person name="Morin E."/>
            <person name="San Clemente H."/>
            <person name="Chen E.C.H."/>
            <person name="De La Providencia I."/>
            <person name="Hainaut M."/>
            <person name="Kuo A."/>
            <person name="Kohler A."/>
            <person name="Murat C."/>
            <person name="Tang N."/>
            <person name="Roy S."/>
            <person name="Loubradou J."/>
            <person name="Henrissat B."/>
            <person name="Grigoriev I.V."/>
            <person name="Corradi N."/>
            <person name="Roux C."/>
            <person name="Martin F.M."/>
        </authorList>
    </citation>
    <scope>NUCLEOTIDE SEQUENCE [LARGE SCALE GENOMIC DNA]</scope>
    <source>
        <strain evidence="1 2">DAOM 194757</strain>
    </source>
</reference>
<comment type="caution">
    <text evidence="1">The sequence shown here is derived from an EMBL/GenBank/DDBJ whole genome shotgun (WGS) entry which is preliminary data.</text>
</comment>
<name>A0A397UGV1_9GLOM</name>
<keyword evidence="2" id="KW-1185">Reference proteome</keyword>
<gene>
    <name evidence="1" type="ORF">C2G38_2108649</name>
</gene>
<dbReference type="AlphaFoldDB" id="A0A397UGV1"/>
<accession>A0A397UGV1</accession>
<proteinExistence type="predicted"/>
<dbReference type="Proteomes" id="UP000266673">
    <property type="component" value="Unassembled WGS sequence"/>
</dbReference>
<evidence type="ECO:0000313" key="2">
    <source>
        <dbReference type="Proteomes" id="UP000266673"/>
    </source>
</evidence>